<evidence type="ECO:0000313" key="2">
    <source>
        <dbReference type="EMBL" id="GAQ81953.1"/>
    </source>
</evidence>
<protein>
    <recommendedName>
        <fullName evidence="1">Complex 1 LYR protein domain-containing protein</fullName>
    </recommendedName>
</protein>
<dbReference type="GO" id="GO:0005759">
    <property type="term" value="C:mitochondrial matrix"/>
    <property type="evidence" value="ECO:0000318"/>
    <property type="project" value="GO_Central"/>
</dbReference>
<organism evidence="2 3">
    <name type="scientific">Klebsormidium nitens</name>
    <name type="common">Green alga</name>
    <name type="synonym">Ulothrix nitens</name>
    <dbReference type="NCBI Taxonomy" id="105231"/>
    <lineage>
        <taxon>Eukaryota</taxon>
        <taxon>Viridiplantae</taxon>
        <taxon>Streptophyta</taxon>
        <taxon>Klebsormidiophyceae</taxon>
        <taxon>Klebsormidiales</taxon>
        <taxon>Klebsormidiaceae</taxon>
        <taxon>Klebsormidium</taxon>
    </lineage>
</organism>
<dbReference type="GO" id="GO:0032981">
    <property type="term" value="P:mitochondrial respiratory chain complex I assembly"/>
    <property type="evidence" value="ECO:0000318"/>
    <property type="project" value="GO_Central"/>
</dbReference>
<gene>
    <name evidence="2" type="ORF">KFL_000960040</name>
</gene>
<keyword evidence="3" id="KW-1185">Reference proteome</keyword>
<feature type="domain" description="Complex 1 LYR protein" evidence="1">
    <location>
        <begin position="65"/>
        <end position="127"/>
    </location>
</feature>
<dbReference type="CDD" id="cd20267">
    <property type="entry name" value="Complex1_LYR_LYRM7"/>
    <property type="match status" value="1"/>
</dbReference>
<dbReference type="AlphaFoldDB" id="A0A0U9HN86"/>
<dbReference type="OrthoDB" id="74240at2759"/>
<dbReference type="Proteomes" id="UP000054558">
    <property type="component" value="Unassembled WGS sequence"/>
</dbReference>
<dbReference type="Pfam" id="PF05347">
    <property type="entry name" value="Complex1_LYR"/>
    <property type="match status" value="1"/>
</dbReference>
<evidence type="ECO:0000259" key="1">
    <source>
        <dbReference type="Pfam" id="PF05347"/>
    </source>
</evidence>
<name>A0A0U9HN86_KLENI</name>
<dbReference type="InterPro" id="IPR045298">
    <property type="entry name" value="Complex1_LYR_LYRM7"/>
</dbReference>
<dbReference type="OMA" id="RICGKEW"/>
<dbReference type="EMBL" id="DF237045">
    <property type="protein sequence ID" value="GAQ81953.1"/>
    <property type="molecule type" value="Genomic_DNA"/>
</dbReference>
<dbReference type="InterPro" id="IPR008011">
    <property type="entry name" value="Complex1_LYR_dom"/>
</dbReference>
<dbReference type="PANTHER" id="PTHR47484">
    <property type="entry name" value="COMPLEX 1 PROTEIN CONTAINING PROTEIN, EXPRESSED"/>
    <property type="match status" value="1"/>
</dbReference>
<dbReference type="GO" id="GO:0034551">
    <property type="term" value="P:mitochondrial respiratory chain complex III assembly"/>
    <property type="evidence" value="ECO:0007669"/>
    <property type="project" value="InterPro"/>
</dbReference>
<dbReference type="PANTHER" id="PTHR47484:SF1">
    <property type="entry name" value="COMPLEX 1 PROTEIN CONTAINING PROTEIN, EXPRESSED"/>
    <property type="match status" value="1"/>
</dbReference>
<reference evidence="2 3" key="1">
    <citation type="journal article" date="2014" name="Nat. Commun.">
        <title>Klebsormidium flaccidum genome reveals primary factors for plant terrestrial adaptation.</title>
        <authorList>
            <person name="Hori K."/>
            <person name="Maruyama F."/>
            <person name="Fujisawa T."/>
            <person name="Togashi T."/>
            <person name="Yamamoto N."/>
            <person name="Seo M."/>
            <person name="Sato S."/>
            <person name="Yamada T."/>
            <person name="Mori H."/>
            <person name="Tajima N."/>
            <person name="Moriyama T."/>
            <person name="Ikeuchi M."/>
            <person name="Watanabe M."/>
            <person name="Wada H."/>
            <person name="Kobayashi K."/>
            <person name="Saito M."/>
            <person name="Masuda T."/>
            <person name="Sasaki-Sekimoto Y."/>
            <person name="Mashiguchi K."/>
            <person name="Awai K."/>
            <person name="Shimojima M."/>
            <person name="Masuda S."/>
            <person name="Iwai M."/>
            <person name="Nobusawa T."/>
            <person name="Narise T."/>
            <person name="Kondo S."/>
            <person name="Saito H."/>
            <person name="Sato R."/>
            <person name="Murakawa M."/>
            <person name="Ihara Y."/>
            <person name="Oshima-Yamada Y."/>
            <person name="Ohtaka K."/>
            <person name="Satoh M."/>
            <person name="Sonobe K."/>
            <person name="Ishii M."/>
            <person name="Ohtani R."/>
            <person name="Kanamori-Sato M."/>
            <person name="Honoki R."/>
            <person name="Miyazaki D."/>
            <person name="Mochizuki H."/>
            <person name="Umetsu J."/>
            <person name="Higashi K."/>
            <person name="Shibata D."/>
            <person name="Kamiya Y."/>
            <person name="Sato N."/>
            <person name="Nakamura Y."/>
            <person name="Tabata S."/>
            <person name="Ida S."/>
            <person name="Kurokawa K."/>
            <person name="Ohta H."/>
        </authorList>
    </citation>
    <scope>NUCLEOTIDE SEQUENCE [LARGE SCALE GENOMIC DNA]</scope>
    <source>
        <strain evidence="2 3">NIES-2285</strain>
    </source>
</reference>
<accession>A0A0U9HN86</accession>
<evidence type="ECO:0000313" key="3">
    <source>
        <dbReference type="Proteomes" id="UP000054558"/>
    </source>
</evidence>
<sequence>MLLPQLRHNVTKRLLLSGRPLLVYHYRHLNTESSDSGVEALIEQNLAPRTTTVEEAARAVTSTRREALSLYRSILRGSRFFVWTNKNGVLWKDMIQQSARSEFEAARHETDPEVVTRLIIGGRDAVEKALEKFIDKTKQIVEHDTPVPNG</sequence>
<proteinExistence type="predicted"/>